<dbReference type="PATRIC" id="fig|1514904.3.peg.3343"/>
<evidence type="ECO:0008006" key="4">
    <source>
        <dbReference type="Google" id="ProtNLM"/>
    </source>
</evidence>
<accession>A0A0N0VLY2</accession>
<comment type="caution">
    <text evidence="2">The sequence shown here is derived from an EMBL/GenBank/DDBJ whole genome shotgun (WGS) entry which is preliminary data.</text>
</comment>
<dbReference type="RefSeq" id="WP_053998559.1">
    <property type="nucleotide sequence ID" value="NZ_JXMU01000008.1"/>
</dbReference>
<evidence type="ECO:0000313" key="2">
    <source>
        <dbReference type="EMBL" id="KPB01738.1"/>
    </source>
</evidence>
<protein>
    <recommendedName>
        <fullName evidence="4">DUF1475 domain-containing protein</fullName>
    </recommendedName>
</protein>
<keyword evidence="1" id="KW-0472">Membrane</keyword>
<name>A0A0N0VLY2_9HYPH</name>
<feature type="transmembrane region" description="Helical" evidence="1">
    <location>
        <begin position="68"/>
        <end position="89"/>
    </location>
</feature>
<organism evidence="2 3">
    <name type="scientific">Ahrensia marina</name>
    <dbReference type="NCBI Taxonomy" id="1514904"/>
    <lineage>
        <taxon>Bacteria</taxon>
        <taxon>Pseudomonadati</taxon>
        <taxon>Pseudomonadota</taxon>
        <taxon>Alphaproteobacteria</taxon>
        <taxon>Hyphomicrobiales</taxon>
        <taxon>Ahrensiaceae</taxon>
        <taxon>Ahrensia</taxon>
    </lineage>
</organism>
<reference evidence="2 3" key="1">
    <citation type="submission" date="2015-01" db="EMBL/GenBank/DDBJ databases">
        <title>Ahrensia donghaiensis sp. nov., a novel dimethylsulphoniopropionate-cleavage bacterium isolated from seawater and emended descriptions of the genus Ahrensia and Ahrensia kielensis.</title>
        <authorList>
            <person name="Liu J."/>
        </authorList>
    </citation>
    <scope>NUCLEOTIDE SEQUENCE [LARGE SCALE GENOMIC DNA]</scope>
    <source>
        <strain evidence="2 3">LZD062</strain>
    </source>
</reference>
<keyword evidence="3" id="KW-1185">Reference proteome</keyword>
<evidence type="ECO:0000256" key="1">
    <source>
        <dbReference type="SAM" id="Phobius"/>
    </source>
</evidence>
<keyword evidence="1" id="KW-1133">Transmembrane helix</keyword>
<feature type="transmembrane region" description="Helical" evidence="1">
    <location>
        <begin position="6"/>
        <end position="28"/>
    </location>
</feature>
<dbReference type="Proteomes" id="UP000038011">
    <property type="component" value="Unassembled WGS sequence"/>
</dbReference>
<keyword evidence="1" id="KW-0812">Transmembrane</keyword>
<proteinExistence type="predicted"/>
<feature type="transmembrane region" description="Helical" evidence="1">
    <location>
        <begin position="40"/>
        <end position="62"/>
    </location>
</feature>
<gene>
    <name evidence="2" type="ORF">SU32_06550</name>
</gene>
<dbReference type="OrthoDB" id="8116201at2"/>
<dbReference type="EMBL" id="JXMU01000008">
    <property type="protein sequence ID" value="KPB01738.1"/>
    <property type="molecule type" value="Genomic_DNA"/>
</dbReference>
<dbReference type="AlphaFoldDB" id="A0A0N0VLY2"/>
<evidence type="ECO:0000313" key="3">
    <source>
        <dbReference type="Proteomes" id="UP000038011"/>
    </source>
</evidence>
<dbReference type="STRING" id="1514904.SU32_06550"/>
<sequence>MNLLRVALAFLGVGFAALIVWAMVKGNFSGAGQWLTSDPWGIVTLADLYFGFLMFSVIIFLFERSFKAVLWIAPIPFLGNVWVVVWFVLRLPRIARALRG</sequence>